<organism evidence="9 10">
    <name type="scientific">Melipona bicolor</name>
    <dbReference type="NCBI Taxonomy" id="60889"/>
    <lineage>
        <taxon>Eukaryota</taxon>
        <taxon>Metazoa</taxon>
        <taxon>Ecdysozoa</taxon>
        <taxon>Arthropoda</taxon>
        <taxon>Hexapoda</taxon>
        <taxon>Insecta</taxon>
        <taxon>Pterygota</taxon>
        <taxon>Neoptera</taxon>
        <taxon>Endopterygota</taxon>
        <taxon>Hymenoptera</taxon>
        <taxon>Apocrita</taxon>
        <taxon>Aculeata</taxon>
        <taxon>Apoidea</taxon>
        <taxon>Anthophila</taxon>
        <taxon>Apidae</taxon>
        <taxon>Melipona</taxon>
    </lineage>
</organism>
<evidence type="ECO:0000256" key="3">
    <source>
        <dbReference type="ARBA" id="ARBA00022737"/>
    </source>
</evidence>
<dbReference type="InterPro" id="IPR013087">
    <property type="entry name" value="Znf_C2H2_type"/>
</dbReference>
<dbReference type="GO" id="GO:0000981">
    <property type="term" value="F:DNA-binding transcription factor activity, RNA polymerase II-specific"/>
    <property type="evidence" value="ECO:0007669"/>
    <property type="project" value="TreeGrafter"/>
</dbReference>
<dbReference type="Gene3D" id="3.30.160.60">
    <property type="entry name" value="Classic Zinc Finger"/>
    <property type="match status" value="1"/>
</dbReference>
<dbReference type="PROSITE" id="PS50157">
    <property type="entry name" value="ZINC_FINGER_C2H2_2"/>
    <property type="match status" value="4"/>
</dbReference>
<evidence type="ECO:0000256" key="1">
    <source>
        <dbReference type="ARBA" id="ARBA00004123"/>
    </source>
</evidence>
<evidence type="ECO:0000256" key="6">
    <source>
        <dbReference type="ARBA" id="ARBA00023242"/>
    </source>
</evidence>
<dbReference type="GO" id="GO:0008270">
    <property type="term" value="F:zinc ion binding"/>
    <property type="evidence" value="ECO:0007669"/>
    <property type="project" value="UniProtKB-KW"/>
</dbReference>
<evidence type="ECO:0000259" key="8">
    <source>
        <dbReference type="PROSITE" id="PS50157"/>
    </source>
</evidence>
<comment type="subcellular location">
    <subcellularLocation>
        <location evidence="1">Nucleus</location>
    </subcellularLocation>
</comment>
<feature type="domain" description="C2H2-type" evidence="8">
    <location>
        <begin position="1058"/>
        <end position="1082"/>
    </location>
</feature>
<accession>A0AA40KWB8</accession>
<dbReference type="Proteomes" id="UP001177670">
    <property type="component" value="Unassembled WGS sequence"/>
</dbReference>
<dbReference type="InterPro" id="IPR036236">
    <property type="entry name" value="Znf_C2H2_sf"/>
</dbReference>
<dbReference type="PANTHER" id="PTHR24394:SF29">
    <property type="entry name" value="MYONEURIN"/>
    <property type="match status" value="1"/>
</dbReference>
<keyword evidence="5" id="KW-0862">Zinc</keyword>
<evidence type="ECO:0000313" key="10">
    <source>
        <dbReference type="Proteomes" id="UP001177670"/>
    </source>
</evidence>
<name>A0AA40KWB8_9HYME</name>
<comment type="caution">
    <text evidence="9">The sequence shown here is derived from an EMBL/GenBank/DDBJ whole genome shotgun (WGS) entry which is preliminary data.</text>
</comment>
<keyword evidence="10" id="KW-1185">Reference proteome</keyword>
<keyword evidence="2" id="KW-0479">Metal-binding</keyword>
<proteinExistence type="predicted"/>
<feature type="domain" description="C2H2-type" evidence="8">
    <location>
        <begin position="542"/>
        <end position="565"/>
    </location>
</feature>
<gene>
    <name evidence="9" type="ORF">K0M31_008067</name>
</gene>
<sequence length="1082" mass="125607">MTKKKQTAVSKIYKENWYCNSILGNCANENWNTSVNSIGKFNRSTLKRRCEELQEDLNIPSKRILRSTRIMGQVLNNYERNTSVSLLGIHKSNEKLSMIKTSNVNINNKAILKYDVQSEICKSNGHCNLYDNNEINCKQNTKFQQENLFMYKTNLSQQKSLKAKSHKDINQSDATKIQNLIDSNCERDYTISIQTRRKGSCKINKSITTEESNKFHLKIKGMEEKHTGDIVHKYKKCNKKTKKNKHSKRMVEKVNTNNSPVVTTVQSSKIDDTKTNKKHIAMHRNCIGNKRLIIPLIKIDDLPSSELSKLIRPSKSVRIKQNTQGNENLYFGTKNITETQCSTYKRYRTTNLKQDEKINVLYKSVFERRYTKFKDNGREEIDTNIKLERKNMYKMSLENKVNTTTEILQGNECKLGSANLLENILQLFLKNKRNITNIKTRQKSKIETSMKKSVAMCSKCAEIFNLLRQFSGKINFIQNEKLRIECTLCNVQINSLFHFQQHVMDIHLQCEGKSLARNKKFPVVIINFSEQVDVDRSSQFIFECCCCSRIFDRTIDFEEHVKNMHCISDIKKCQSKQIAKSSPLCATFQNEQVLDETCALNKHYIFDTSTNVDGISSQITKENSEVIENIGKLNIAEKYANSISEIAMISKSELSNMPDIKINQRFKAYQRRKRYSFICNICFKKYKREHMLLSHISEHVKDNSDADVCEQQKTQEDNNLITFDNDLVFKNSKIKISQDCIDSFKDNNTSNSTVNLKESSQNTLISKIIDKKVNSFENTNIEHVTKEDSISNKIDDYSYLLHINLTQKTEEGIKRKKLIKFNINVAKKYKTSTSEQQNIENKIENKRPKSFTANSSFAMDINEKNVNGLKRLQCNICDKKFSSLTILKEHMFILHDSLFEDTKLSNLPTVSYFNDNHKIQSQSAQDIYTFKEKHDLLRKMQASKKIIQNDDEKHGKEAVYQTFNTDKKNRKWRCSPCKENFALLRNYLRHKYYCHNDESVVHICDNCNKILTSVAMVNIHMCTNVISWICKRCNCNFSSGASLTKHNMKCHLEKVGPHICKICKLSFLTAYMLTKHGATHSK</sequence>
<evidence type="ECO:0000256" key="7">
    <source>
        <dbReference type="PROSITE-ProRule" id="PRU00042"/>
    </source>
</evidence>
<evidence type="ECO:0000256" key="4">
    <source>
        <dbReference type="ARBA" id="ARBA00022771"/>
    </source>
</evidence>
<evidence type="ECO:0000256" key="5">
    <source>
        <dbReference type="ARBA" id="ARBA00022833"/>
    </source>
</evidence>
<keyword evidence="3" id="KW-0677">Repeat</keyword>
<dbReference type="SMART" id="SM00355">
    <property type="entry name" value="ZnF_C2H2"/>
    <property type="match status" value="8"/>
</dbReference>
<keyword evidence="6" id="KW-0539">Nucleus</keyword>
<evidence type="ECO:0000313" key="9">
    <source>
        <dbReference type="EMBL" id="KAK1135301.1"/>
    </source>
</evidence>
<evidence type="ECO:0000256" key="2">
    <source>
        <dbReference type="ARBA" id="ARBA00022723"/>
    </source>
</evidence>
<protein>
    <recommendedName>
        <fullName evidence="8">C2H2-type domain-containing protein</fullName>
    </recommendedName>
</protein>
<dbReference type="EMBL" id="JAHYIQ010000002">
    <property type="protein sequence ID" value="KAK1135301.1"/>
    <property type="molecule type" value="Genomic_DNA"/>
</dbReference>
<dbReference type="PROSITE" id="PS00028">
    <property type="entry name" value="ZINC_FINGER_C2H2_1"/>
    <property type="match status" value="6"/>
</dbReference>
<dbReference type="GO" id="GO:0005634">
    <property type="term" value="C:nucleus"/>
    <property type="evidence" value="ECO:0007669"/>
    <property type="project" value="UniProtKB-SubCell"/>
</dbReference>
<dbReference type="AlphaFoldDB" id="A0AA40KWB8"/>
<keyword evidence="4 7" id="KW-0863">Zinc-finger</keyword>
<reference evidence="9" key="1">
    <citation type="submission" date="2021-10" db="EMBL/GenBank/DDBJ databases">
        <title>Melipona bicolor Genome sequencing and assembly.</title>
        <authorList>
            <person name="Araujo N.S."/>
            <person name="Arias M.C."/>
        </authorList>
    </citation>
    <scope>NUCLEOTIDE SEQUENCE</scope>
    <source>
        <strain evidence="9">USP_2M_L1-L4_2017</strain>
        <tissue evidence="9">Whole body</tissue>
    </source>
</reference>
<dbReference type="SUPFAM" id="SSF57667">
    <property type="entry name" value="beta-beta-alpha zinc fingers"/>
    <property type="match status" value="1"/>
</dbReference>
<dbReference type="PANTHER" id="PTHR24394">
    <property type="entry name" value="ZINC FINGER PROTEIN"/>
    <property type="match status" value="1"/>
</dbReference>
<feature type="domain" description="C2H2-type" evidence="8">
    <location>
        <begin position="872"/>
        <end position="895"/>
    </location>
</feature>
<feature type="domain" description="C2H2-type" evidence="8">
    <location>
        <begin position="677"/>
        <end position="704"/>
    </location>
</feature>